<proteinExistence type="predicted"/>
<sequence length="707" mass="75817">MNLKDFLNVRNKPPELFWSVVLEPGWVQAGIWYVEGEAANMVNIGPGAAWEVDEELVGAADAALSSTMQKLPENYPEPSKTVFGVPSAWVKGGEIAEEHLEKIKKICADLSLNPVGFVVINEAIAHFYKSEEGSPVNAIIVGLGSGFLEISVFKLGNLVGSTSVARSVSLIEDITEGLSRFNGASPLPSRFIIFDGKGGELDEAKETILQASWVEEGKIKFLHAPKIETLTSDRKILATSLAGASEIGQVSQIKSEVETTTPALEENKEESNVVPPEEELTPEALGFSTGQDVSLNTTPEIPLPQPQIHERRGIGDYIKKTKNLFHKSSVPSGRFVTIVGIFVIALFLILGLGWWFFPKALVTIYVTPKTFQEESEITFNVGGQTDVGTGTVPASKITAQVSSEKTKATSGFKLIGDKAKGTVQIANGNSSPIDLAAGTILLSSGGLKFVTNSEASVSSQLLPGSPGTAAADVTAFDIGAQYNLPKGEVFKVGNFSKSLVAGTSTGDFSGGNSQQIAAVSKDDQDALKSQLKEELTAKGKVELSTKVADGQISVDDLAEIDISSENFDHKVGDAADSLKLSLSLSLATIAVDKQKLLEYARNILKNKVPPGFVLRDSQIDFKFTFISQKDDNFIYKVAINANFLPQVNTDSIAKQISGRTPRITENYLTSIPGFSRADITLDPHFPGAFGVIPRVLKNIKIEVVADR</sequence>
<dbReference type="STRING" id="1618572.UT17_C0003G0099"/>
<evidence type="ECO:0000256" key="2">
    <source>
        <dbReference type="SAM" id="Phobius"/>
    </source>
</evidence>
<reference evidence="3 4" key="1">
    <citation type="journal article" date="2015" name="Nature">
        <title>rRNA introns, odd ribosomes, and small enigmatic genomes across a large radiation of phyla.</title>
        <authorList>
            <person name="Brown C.T."/>
            <person name="Hug L.A."/>
            <person name="Thomas B.C."/>
            <person name="Sharon I."/>
            <person name="Castelle C.J."/>
            <person name="Singh A."/>
            <person name="Wilkins M.J."/>
            <person name="Williams K.H."/>
            <person name="Banfield J.F."/>
        </authorList>
    </citation>
    <scope>NUCLEOTIDE SEQUENCE [LARGE SCALE GENOMIC DNA]</scope>
</reference>
<keyword evidence="2" id="KW-0812">Transmembrane</keyword>
<keyword evidence="2" id="KW-0472">Membrane</keyword>
<name>A0A0G0PRT0_9BACT</name>
<feature type="transmembrane region" description="Helical" evidence="2">
    <location>
        <begin position="335"/>
        <end position="357"/>
    </location>
</feature>
<organism evidence="3 4">
    <name type="scientific">Candidatus Woesebacteria bacterium GW2011_GWB1_39_10</name>
    <dbReference type="NCBI Taxonomy" id="1618572"/>
    <lineage>
        <taxon>Bacteria</taxon>
        <taxon>Candidatus Woeseibacteriota</taxon>
    </lineage>
</organism>
<evidence type="ECO:0000313" key="4">
    <source>
        <dbReference type="Proteomes" id="UP000034774"/>
    </source>
</evidence>
<comment type="caution">
    <text evidence="3">The sequence shown here is derived from an EMBL/GenBank/DDBJ whole genome shotgun (WGS) entry which is preliminary data.</text>
</comment>
<dbReference type="Proteomes" id="UP000034774">
    <property type="component" value="Unassembled WGS sequence"/>
</dbReference>
<feature type="region of interest" description="Disordered" evidence="1">
    <location>
        <begin position="257"/>
        <end position="276"/>
    </location>
</feature>
<keyword evidence="2" id="KW-1133">Transmembrane helix</keyword>
<accession>A0A0G0PRT0</accession>
<evidence type="ECO:0000313" key="3">
    <source>
        <dbReference type="EMBL" id="KKQ92076.1"/>
    </source>
</evidence>
<evidence type="ECO:0000256" key="1">
    <source>
        <dbReference type="SAM" id="MobiDB-lite"/>
    </source>
</evidence>
<dbReference type="AlphaFoldDB" id="A0A0G0PRT0"/>
<gene>
    <name evidence="3" type="ORF">UT17_C0003G0099</name>
</gene>
<protein>
    <submittedName>
        <fullName evidence="3">Uncharacterized protein</fullName>
    </submittedName>
</protein>
<dbReference type="EMBL" id="LBVU01000003">
    <property type="protein sequence ID" value="KKQ92076.1"/>
    <property type="molecule type" value="Genomic_DNA"/>
</dbReference>